<evidence type="ECO:0000256" key="5">
    <source>
        <dbReference type="ARBA" id="ARBA00022989"/>
    </source>
</evidence>
<dbReference type="InterPro" id="IPR050133">
    <property type="entry name" value="NqrDE/RnfAE_oxidrdctase"/>
</dbReference>
<dbReference type="GO" id="GO:0012505">
    <property type="term" value="C:endomembrane system"/>
    <property type="evidence" value="ECO:0007669"/>
    <property type="project" value="UniProtKB-SubCell"/>
</dbReference>
<evidence type="ECO:0000256" key="3">
    <source>
        <dbReference type="ARBA" id="ARBA00022692"/>
    </source>
</evidence>
<keyword evidence="6 7" id="KW-0472">Membrane</keyword>
<evidence type="ECO:0000256" key="4">
    <source>
        <dbReference type="ARBA" id="ARBA00022967"/>
    </source>
</evidence>
<protein>
    <submittedName>
        <fullName evidence="8">Na(+)-translocating NADH-quinone reductase subunit E</fullName>
        <ecNumber evidence="8">1.6.5.-</ecNumber>
    </submittedName>
</protein>
<dbReference type="InterPro" id="IPR003667">
    <property type="entry name" value="NqrDE/RnfAE"/>
</dbReference>
<keyword evidence="2" id="KW-0813">Transport</keyword>
<dbReference type="EMBL" id="LR215050">
    <property type="protein sequence ID" value="VEU82023.1"/>
    <property type="molecule type" value="Genomic_DNA"/>
</dbReference>
<dbReference type="KEGG" id="ahk:NCTC10172_00028"/>
<evidence type="ECO:0000256" key="7">
    <source>
        <dbReference type="SAM" id="Phobius"/>
    </source>
</evidence>
<keyword evidence="4" id="KW-1278">Translocase</keyword>
<dbReference type="GO" id="GO:0005886">
    <property type="term" value="C:plasma membrane"/>
    <property type="evidence" value="ECO:0007669"/>
    <property type="project" value="TreeGrafter"/>
</dbReference>
<proteinExistence type="predicted"/>
<dbReference type="Pfam" id="PF02508">
    <property type="entry name" value="Rnf-Nqr"/>
    <property type="match status" value="1"/>
</dbReference>
<gene>
    <name evidence="8" type="primary">nqrE</name>
    <name evidence="8" type="ORF">NCTC10172_00028</name>
</gene>
<name>A0A449BHY4_9MOLU</name>
<reference evidence="8 9" key="1">
    <citation type="submission" date="2019-01" db="EMBL/GenBank/DDBJ databases">
        <authorList>
            <consortium name="Pathogen Informatics"/>
        </authorList>
    </citation>
    <scope>NUCLEOTIDE SEQUENCE [LARGE SCALE GENOMIC DNA]</scope>
    <source>
        <strain evidence="8 9">NCTC10172</strain>
    </source>
</reference>
<dbReference type="RefSeq" id="WP_035368842.1">
    <property type="nucleotide sequence ID" value="NZ_LR215050.1"/>
</dbReference>
<keyword evidence="5 7" id="KW-1133">Transmembrane helix</keyword>
<dbReference type="STRING" id="1408416.GCA_000702765_00609"/>
<dbReference type="PIRSF" id="PIRSF006102">
    <property type="entry name" value="NQR_DE"/>
    <property type="match status" value="1"/>
</dbReference>
<feature type="transmembrane region" description="Helical" evidence="7">
    <location>
        <begin position="37"/>
        <end position="58"/>
    </location>
</feature>
<feature type="transmembrane region" description="Helical" evidence="7">
    <location>
        <begin position="6"/>
        <end position="30"/>
    </location>
</feature>
<feature type="transmembrane region" description="Helical" evidence="7">
    <location>
        <begin position="127"/>
        <end position="149"/>
    </location>
</feature>
<feature type="transmembrane region" description="Helical" evidence="7">
    <location>
        <begin position="103"/>
        <end position="121"/>
    </location>
</feature>
<dbReference type="Proteomes" id="UP000290909">
    <property type="component" value="Chromosome"/>
</dbReference>
<dbReference type="GO" id="GO:0016491">
    <property type="term" value="F:oxidoreductase activity"/>
    <property type="evidence" value="ECO:0007669"/>
    <property type="project" value="UniProtKB-KW"/>
</dbReference>
<evidence type="ECO:0000256" key="6">
    <source>
        <dbReference type="ARBA" id="ARBA00023136"/>
    </source>
</evidence>
<accession>A0A449BHY4</accession>
<evidence type="ECO:0000256" key="1">
    <source>
        <dbReference type="ARBA" id="ARBA00004127"/>
    </source>
</evidence>
<evidence type="ECO:0000256" key="2">
    <source>
        <dbReference type="ARBA" id="ARBA00022448"/>
    </source>
</evidence>
<keyword evidence="3 7" id="KW-0812">Transmembrane</keyword>
<evidence type="ECO:0000313" key="8">
    <source>
        <dbReference type="EMBL" id="VEU82023.1"/>
    </source>
</evidence>
<dbReference type="AlphaFoldDB" id="A0A449BHY4"/>
<organism evidence="8 9">
    <name type="scientific">Acholeplasma hippikon</name>
    <dbReference type="NCBI Taxonomy" id="264636"/>
    <lineage>
        <taxon>Bacteria</taxon>
        <taxon>Bacillati</taxon>
        <taxon>Mycoplasmatota</taxon>
        <taxon>Mollicutes</taxon>
        <taxon>Acholeplasmatales</taxon>
        <taxon>Acholeplasmataceae</taxon>
        <taxon>Acholeplasma</taxon>
    </lineage>
</organism>
<feature type="transmembrane region" description="Helical" evidence="7">
    <location>
        <begin position="70"/>
        <end position="91"/>
    </location>
</feature>
<evidence type="ECO:0000313" key="9">
    <source>
        <dbReference type="Proteomes" id="UP000290909"/>
    </source>
</evidence>
<dbReference type="PANTHER" id="PTHR30335">
    <property type="entry name" value="INTEGRAL MEMBRANE PROTEIN OF SOXR-REDUCING COMPLEX"/>
    <property type="match status" value="1"/>
</dbReference>
<sequence>MELIELFLASILSNNMALIFILGMCSLIAVSTSIKNSVNMGVAVIFVTFITAVINWPIYELLKATNSTQISLLVFIIVIAAFVQFLEMFLAKFFPKIYESFGIFLPLITVNCIVLSVSLFFQTRNYTFAQTAVFSLGTGIGWTLAMILLAGVRQKMYRVSNVPKGLRGRAIAFLILGILALAFIGFSGIGRITF</sequence>
<dbReference type="PANTHER" id="PTHR30335:SF1">
    <property type="entry name" value="NA(+)-TRANSLOCATING NADH-QUINONE REDUCTASE SUBUNIT E"/>
    <property type="match status" value="1"/>
</dbReference>
<keyword evidence="8" id="KW-0560">Oxidoreductase</keyword>
<comment type="subcellular location">
    <subcellularLocation>
        <location evidence="1">Endomembrane system</location>
        <topology evidence="1">Multi-pass membrane protein</topology>
    </subcellularLocation>
</comment>
<feature type="transmembrane region" description="Helical" evidence="7">
    <location>
        <begin position="170"/>
        <end position="189"/>
    </location>
</feature>
<keyword evidence="9" id="KW-1185">Reference proteome</keyword>
<dbReference type="EC" id="1.6.5.-" evidence="8"/>